<dbReference type="PROSITE" id="PS01228">
    <property type="entry name" value="COF_1"/>
    <property type="match status" value="1"/>
</dbReference>
<dbReference type="Pfam" id="PF08282">
    <property type="entry name" value="Hydrolase_3"/>
    <property type="match status" value="1"/>
</dbReference>
<protein>
    <submittedName>
        <fullName evidence="1">Cof-type HAD-IIB family hydrolase</fullName>
    </submittedName>
</protein>
<dbReference type="InterPro" id="IPR036412">
    <property type="entry name" value="HAD-like_sf"/>
</dbReference>
<dbReference type="PANTHER" id="PTHR10000:SF25">
    <property type="entry name" value="PHOSPHATASE YKRA-RELATED"/>
    <property type="match status" value="1"/>
</dbReference>
<dbReference type="PANTHER" id="PTHR10000">
    <property type="entry name" value="PHOSPHOSERINE PHOSPHATASE"/>
    <property type="match status" value="1"/>
</dbReference>
<dbReference type="GO" id="GO:0016791">
    <property type="term" value="F:phosphatase activity"/>
    <property type="evidence" value="ECO:0007669"/>
    <property type="project" value="TreeGrafter"/>
</dbReference>
<dbReference type="SFLD" id="SFLDS00003">
    <property type="entry name" value="Haloacid_Dehalogenase"/>
    <property type="match status" value="1"/>
</dbReference>
<dbReference type="GO" id="GO:0005829">
    <property type="term" value="C:cytosol"/>
    <property type="evidence" value="ECO:0007669"/>
    <property type="project" value="TreeGrafter"/>
</dbReference>
<dbReference type="InterPro" id="IPR000150">
    <property type="entry name" value="Cof"/>
</dbReference>
<dbReference type="NCBIfam" id="TIGR00099">
    <property type="entry name" value="Cof-subfamily"/>
    <property type="match status" value="1"/>
</dbReference>
<dbReference type="AlphaFoldDB" id="A0A844GNB1"/>
<dbReference type="Gene3D" id="3.40.50.1000">
    <property type="entry name" value="HAD superfamily/HAD-like"/>
    <property type="match status" value="1"/>
</dbReference>
<name>A0A844GNB1_9FIRM</name>
<dbReference type="GO" id="GO:0000287">
    <property type="term" value="F:magnesium ion binding"/>
    <property type="evidence" value="ECO:0007669"/>
    <property type="project" value="TreeGrafter"/>
</dbReference>
<dbReference type="NCBIfam" id="TIGR01484">
    <property type="entry name" value="HAD-SF-IIB"/>
    <property type="match status" value="1"/>
</dbReference>
<dbReference type="InterPro" id="IPR023214">
    <property type="entry name" value="HAD_sf"/>
</dbReference>
<keyword evidence="1" id="KW-0378">Hydrolase</keyword>
<accession>A0A844GNB1</accession>
<dbReference type="SFLD" id="SFLDG01140">
    <property type="entry name" value="C2.B:_Phosphomannomutase_and_P"/>
    <property type="match status" value="1"/>
</dbReference>
<evidence type="ECO:0000313" key="1">
    <source>
        <dbReference type="EMBL" id="MTD62190.1"/>
    </source>
</evidence>
<evidence type="ECO:0000313" key="2">
    <source>
        <dbReference type="Proteomes" id="UP000437824"/>
    </source>
</evidence>
<organism evidence="1 2">
    <name type="scientific">Blautia luti DSM 14534 = JCM 17040</name>
    <dbReference type="NCBI Taxonomy" id="649762"/>
    <lineage>
        <taxon>Bacteria</taxon>
        <taxon>Bacillati</taxon>
        <taxon>Bacillota</taxon>
        <taxon>Clostridia</taxon>
        <taxon>Lachnospirales</taxon>
        <taxon>Lachnospiraceae</taxon>
        <taxon>Blautia</taxon>
    </lineage>
</organism>
<dbReference type="SUPFAM" id="SSF56784">
    <property type="entry name" value="HAD-like"/>
    <property type="match status" value="1"/>
</dbReference>
<sequence length="267" mass="30012">MKNNTRKLLFFDIDGTLLTPYPWKVPDSTRQALKEARANGHLLFINSGRTYAMISSMIKEMDFDGYVCGCGSQIYMNGELLFSSSNPNELCRETVERLRQCQMPAFFERPDKILYDGAAKALPDAIAQLKVETAVEDLSLYSPEVYHTFTFDKFLAFPVPGADTEAFRAFADQHFICFVHEDAAWELTQKEYSKATGIQFLADHLGVSIEDTFAFGDSTNDLPMLQFAGTSIAMGQSDPKILPHCTYQTTNIEEDGIANALKHFHLI</sequence>
<proteinExistence type="predicted"/>
<dbReference type="RefSeq" id="WP_154780745.1">
    <property type="nucleotide sequence ID" value="NZ_WMBC01000012.1"/>
</dbReference>
<dbReference type="Proteomes" id="UP000437824">
    <property type="component" value="Unassembled WGS sequence"/>
</dbReference>
<comment type="caution">
    <text evidence="1">The sequence shown here is derived from an EMBL/GenBank/DDBJ whole genome shotgun (WGS) entry which is preliminary data.</text>
</comment>
<gene>
    <name evidence="1" type="ORF">GKZ57_13315</name>
</gene>
<dbReference type="Gene3D" id="3.30.1240.10">
    <property type="match status" value="1"/>
</dbReference>
<reference evidence="1 2" key="1">
    <citation type="submission" date="2019-11" db="EMBL/GenBank/DDBJ databases">
        <title>Draft genome sequence of Blautia luti DSM 14534T, isolated from human stool.</title>
        <authorList>
            <person name="Ortiz R."/>
            <person name="Melis-Arcos F."/>
            <person name="Covarrubias P."/>
            <person name="Cardenas J.P."/>
            <person name="Perez-Donoso J."/>
            <person name="Almonacid D."/>
        </authorList>
    </citation>
    <scope>NUCLEOTIDE SEQUENCE [LARGE SCALE GENOMIC DNA]</scope>
    <source>
        <strain evidence="1 2">DSM 14534</strain>
    </source>
</reference>
<dbReference type="PROSITE" id="PS01229">
    <property type="entry name" value="COF_2"/>
    <property type="match status" value="1"/>
</dbReference>
<dbReference type="InterPro" id="IPR006379">
    <property type="entry name" value="HAD-SF_hydro_IIB"/>
</dbReference>
<dbReference type="EMBL" id="WMBC01000012">
    <property type="protein sequence ID" value="MTD62190.1"/>
    <property type="molecule type" value="Genomic_DNA"/>
</dbReference>